<dbReference type="OMA" id="STNMQIY"/>
<evidence type="ECO:0000256" key="5">
    <source>
        <dbReference type="ARBA" id="ARBA00023004"/>
    </source>
</evidence>
<dbReference type="InterPro" id="IPR050182">
    <property type="entry name" value="Cytochrome_P450_fam2"/>
</dbReference>
<feature type="chain" id="PRO_5034753745" evidence="9">
    <location>
        <begin position="25"/>
        <end position="495"/>
    </location>
</feature>
<protein>
    <submittedName>
        <fullName evidence="11">Cytochrome P450 2L1</fullName>
    </submittedName>
</protein>
<dbReference type="GO" id="GO:0016712">
    <property type="term" value="F:oxidoreductase activity, acting on paired donors, with incorporation or reduction of molecular oxygen, reduced flavin or flavoprotein as one donor, and incorporation of one atom of oxygen"/>
    <property type="evidence" value="ECO:0007669"/>
    <property type="project" value="TreeGrafter"/>
</dbReference>
<evidence type="ECO:0000256" key="9">
    <source>
        <dbReference type="SAM" id="SignalP"/>
    </source>
</evidence>
<dbReference type="RefSeq" id="XP_018024904.1">
    <property type="nucleotide sequence ID" value="XM_018169415.2"/>
</dbReference>
<gene>
    <name evidence="11" type="primary">LOC108680559</name>
</gene>
<dbReference type="FunFam" id="1.10.630.10:FF:000036">
    <property type="entry name" value="CYtochrome P450 family"/>
    <property type="match status" value="1"/>
</dbReference>
<evidence type="ECO:0000256" key="4">
    <source>
        <dbReference type="ARBA" id="ARBA00023002"/>
    </source>
</evidence>
<dbReference type="GO" id="GO:0006082">
    <property type="term" value="P:organic acid metabolic process"/>
    <property type="evidence" value="ECO:0007669"/>
    <property type="project" value="TreeGrafter"/>
</dbReference>
<dbReference type="KEGG" id="hazt:108680559"/>
<dbReference type="InterPro" id="IPR001128">
    <property type="entry name" value="Cyt_P450"/>
</dbReference>
<dbReference type="GeneID" id="108680559"/>
<dbReference type="PRINTS" id="PR00385">
    <property type="entry name" value="P450"/>
</dbReference>
<dbReference type="InterPro" id="IPR017972">
    <property type="entry name" value="Cyt_P450_CS"/>
</dbReference>
<dbReference type="InterPro" id="IPR002401">
    <property type="entry name" value="Cyt_P450_E_grp-I"/>
</dbReference>
<keyword evidence="5 7" id="KW-0408">Iron</keyword>
<keyword evidence="4 8" id="KW-0560">Oxidoreductase</keyword>
<accession>A0A8B7PFI7</accession>
<keyword evidence="3 7" id="KW-0479">Metal-binding</keyword>
<dbReference type="SUPFAM" id="SSF48264">
    <property type="entry name" value="Cytochrome P450"/>
    <property type="match status" value="1"/>
</dbReference>
<dbReference type="InterPro" id="IPR036396">
    <property type="entry name" value="Cyt_P450_sf"/>
</dbReference>
<keyword evidence="9" id="KW-0732">Signal</keyword>
<keyword evidence="10" id="KW-1185">Reference proteome</keyword>
<evidence type="ECO:0000256" key="6">
    <source>
        <dbReference type="ARBA" id="ARBA00023033"/>
    </source>
</evidence>
<dbReference type="AlphaFoldDB" id="A0A8B7PFI7"/>
<feature type="signal peptide" evidence="9">
    <location>
        <begin position="1"/>
        <end position="24"/>
    </location>
</feature>
<evidence type="ECO:0000313" key="11">
    <source>
        <dbReference type="RefSeq" id="XP_018024904.1"/>
    </source>
</evidence>
<dbReference type="PRINTS" id="PR00463">
    <property type="entry name" value="EP450I"/>
</dbReference>
<comment type="cofactor">
    <cofactor evidence="1 7">
        <name>heme</name>
        <dbReference type="ChEBI" id="CHEBI:30413"/>
    </cofactor>
</comment>
<evidence type="ECO:0000313" key="10">
    <source>
        <dbReference type="Proteomes" id="UP000694843"/>
    </source>
</evidence>
<evidence type="ECO:0000256" key="8">
    <source>
        <dbReference type="RuleBase" id="RU000461"/>
    </source>
</evidence>
<name>A0A8B7PFI7_HYAAZ</name>
<evidence type="ECO:0000256" key="3">
    <source>
        <dbReference type="ARBA" id="ARBA00022723"/>
    </source>
</evidence>
<dbReference type="Proteomes" id="UP000694843">
    <property type="component" value="Unplaced"/>
</dbReference>
<organism evidence="10 11">
    <name type="scientific">Hyalella azteca</name>
    <name type="common">Amphipod</name>
    <dbReference type="NCBI Taxonomy" id="294128"/>
    <lineage>
        <taxon>Eukaryota</taxon>
        <taxon>Metazoa</taxon>
        <taxon>Ecdysozoa</taxon>
        <taxon>Arthropoda</taxon>
        <taxon>Crustacea</taxon>
        <taxon>Multicrustacea</taxon>
        <taxon>Malacostraca</taxon>
        <taxon>Eumalacostraca</taxon>
        <taxon>Peracarida</taxon>
        <taxon>Amphipoda</taxon>
        <taxon>Senticaudata</taxon>
        <taxon>Talitrida</taxon>
        <taxon>Talitroidea</taxon>
        <taxon>Hyalellidae</taxon>
        <taxon>Hyalella</taxon>
    </lineage>
</organism>
<dbReference type="GO" id="GO:0008395">
    <property type="term" value="F:steroid hydroxylase activity"/>
    <property type="evidence" value="ECO:0007669"/>
    <property type="project" value="TreeGrafter"/>
</dbReference>
<keyword evidence="7 8" id="KW-0349">Heme</keyword>
<sequence>MFLEILLLVLLLALLSFLNRKPSSMPPGSFGWPVIGELPPRKLSLSEHMKNLSRRYGNIFTTKWGARTFVVFADFDLIKKAFQHPDFQGRPDFFSFKLLQKFGRRGVAFTDGAEWSENRRFLLRQLKSLGMGKTVLEDSIQQEASLLVGHLERTCLDKPAVMDCAINTSVVNVIWQMFASTRYEVGDSEIVKYFEDMDVLIDIVQKRMFFLDIFPVLTNVLPKFILNMFVDVKLAERYLQKLTRMSEDKIREHLASLDPGNPRDVIDHFLLEKPDRDSTGYLTEHDADQLHGMMIEMFMAGSETTSSTLRWMVLLLTIYPDVQAKAQRCLDEVVPLTRLPCLADKPQLEYVDAMLLDVLRLSSLVPTSLIHGSTSDVVFEGYNIPKGTCLLVCSELCQKNKSFWEKPDQLYPEHFLDENGKLDGKKENFLPFSIGRRQCLGESLARMELFLFATAILQRFKIEAPEGARLEPKTDPFSTVLNLPVKFEVVLRKRI</sequence>
<evidence type="ECO:0000256" key="2">
    <source>
        <dbReference type="ARBA" id="ARBA00010617"/>
    </source>
</evidence>
<dbReference type="PANTHER" id="PTHR24300">
    <property type="entry name" value="CYTOCHROME P450 508A4-RELATED"/>
    <property type="match status" value="1"/>
</dbReference>
<dbReference type="OrthoDB" id="1055148at2759"/>
<evidence type="ECO:0000256" key="1">
    <source>
        <dbReference type="ARBA" id="ARBA00001971"/>
    </source>
</evidence>
<dbReference type="Pfam" id="PF00067">
    <property type="entry name" value="p450"/>
    <property type="match status" value="1"/>
</dbReference>
<dbReference type="Gene3D" id="1.10.630.10">
    <property type="entry name" value="Cytochrome P450"/>
    <property type="match status" value="1"/>
</dbReference>
<evidence type="ECO:0000256" key="7">
    <source>
        <dbReference type="PIRSR" id="PIRSR602401-1"/>
    </source>
</evidence>
<dbReference type="GO" id="GO:0020037">
    <property type="term" value="F:heme binding"/>
    <property type="evidence" value="ECO:0007669"/>
    <property type="project" value="InterPro"/>
</dbReference>
<dbReference type="PROSITE" id="PS00086">
    <property type="entry name" value="CYTOCHROME_P450"/>
    <property type="match status" value="1"/>
</dbReference>
<keyword evidence="6 8" id="KW-0503">Monooxygenase</keyword>
<comment type="similarity">
    <text evidence="2 8">Belongs to the cytochrome P450 family.</text>
</comment>
<dbReference type="PANTHER" id="PTHR24300:SF403">
    <property type="entry name" value="CYTOCHROME P450 306A1"/>
    <property type="match status" value="1"/>
</dbReference>
<proteinExistence type="inferred from homology"/>
<feature type="binding site" description="axial binding residue" evidence="7">
    <location>
        <position position="439"/>
    </location>
    <ligand>
        <name>heme</name>
        <dbReference type="ChEBI" id="CHEBI:30413"/>
    </ligand>
    <ligandPart>
        <name>Fe</name>
        <dbReference type="ChEBI" id="CHEBI:18248"/>
    </ligandPart>
</feature>
<dbReference type="GO" id="GO:0005506">
    <property type="term" value="F:iron ion binding"/>
    <property type="evidence" value="ECO:0007669"/>
    <property type="project" value="InterPro"/>
</dbReference>
<dbReference type="GO" id="GO:0005737">
    <property type="term" value="C:cytoplasm"/>
    <property type="evidence" value="ECO:0007669"/>
    <property type="project" value="TreeGrafter"/>
</dbReference>
<reference evidence="11" key="1">
    <citation type="submission" date="2025-08" db="UniProtKB">
        <authorList>
            <consortium name="RefSeq"/>
        </authorList>
    </citation>
    <scope>IDENTIFICATION</scope>
    <source>
        <tissue evidence="11">Whole organism</tissue>
    </source>
</reference>
<dbReference type="GO" id="GO:0006805">
    <property type="term" value="P:xenobiotic metabolic process"/>
    <property type="evidence" value="ECO:0007669"/>
    <property type="project" value="TreeGrafter"/>
</dbReference>